<keyword evidence="1" id="KW-0812">Transmembrane</keyword>
<protein>
    <submittedName>
        <fullName evidence="3">G_PROTEIN_RECEP_F1_2 domain-containing protein</fullName>
    </submittedName>
</protein>
<dbReference type="PANTHER" id="PTHR23021">
    <property type="entry name" value="SERPENTINE RECEPTOR, CLASS T"/>
    <property type="match status" value="1"/>
</dbReference>
<evidence type="ECO:0000313" key="2">
    <source>
        <dbReference type="Proteomes" id="UP000095287"/>
    </source>
</evidence>
<dbReference type="AlphaFoldDB" id="A0A1I7YTC3"/>
<feature type="transmembrane region" description="Helical" evidence="1">
    <location>
        <begin position="70"/>
        <end position="94"/>
    </location>
</feature>
<dbReference type="PANTHER" id="PTHR23021:SF11">
    <property type="entry name" value="SERPENTINE RECEPTOR, CLASS T"/>
    <property type="match status" value="1"/>
</dbReference>
<keyword evidence="2" id="KW-1185">Reference proteome</keyword>
<name>A0A1I7YTC3_9BILA</name>
<feature type="transmembrane region" description="Helical" evidence="1">
    <location>
        <begin position="37"/>
        <end position="58"/>
    </location>
</feature>
<proteinExistence type="predicted"/>
<dbReference type="InterPro" id="IPR019425">
    <property type="entry name" value="7TM_GPCR_serpentine_rcpt_Srt"/>
</dbReference>
<evidence type="ECO:0000313" key="3">
    <source>
        <dbReference type="WBParaSite" id="L893_g19510.t1"/>
    </source>
</evidence>
<keyword evidence="1" id="KW-1133">Transmembrane helix</keyword>
<keyword evidence="1" id="KW-0472">Membrane</keyword>
<sequence>MELYIFRHSEWETVYNCNIHTEERWQTDGHVNYPLGYWYIVSGVIYMMPYIPCLIVMLKQDLFRNSCYKIMFFLGLIDFVTLAINAVLTGFLTIQGAVACSYPNLIYIAGCTGMC</sequence>
<dbReference type="Pfam" id="PF10321">
    <property type="entry name" value="7TM_GPCR_Srt"/>
    <property type="match status" value="1"/>
</dbReference>
<evidence type="ECO:0000256" key="1">
    <source>
        <dbReference type="SAM" id="Phobius"/>
    </source>
</evidence>
<reference evidence="3" key="1">
    <citation type="submission" date="2016-11" db="UniProtKB">
        <authorList>
            <consortium name="WormBaseParasite"/>
        </authorList>
    </citation>
    <scope>IDENTIFICATION</scope>
</reference>
<accession>A0A1I7YTC3</accession>
<organism evidence="2 3">
    <name type="scientific">Steinernema glaseri</name>
    <dbReference type="NCBI Taxonomy" id="37863"/>
    <lineage>
        <taxon>Eukaryota</taxon>
        <taxon>Metazoa</taxon>
        <taxon>Ecdysozoa</taxon>
        <taxon>Nematoda</taxon>
        <taxon>Chromadorea</taxon>
        <taxon>Rhabditida</taxon>
        <taxon>Tylenchina</taxon>
        <taxon>Panagrolaimomorpha</taxon>
        <taxon>Strongyloidoidea</taxon>
        <taxon>Steinernematidae</taxon>
        <taxon>Steinernema</taxon>
    </lineage>
</organism>
<dbReference type="WBParaSite" id="L893_g19510.t1">
    <property type="protein sequence ID" value="L893_g19510.t1"/>
    <property type="gene ID" value="L893_g19510"/>
</dbReference>
<dbReference type="Proteomes" id="UP000095287">
    <property type="component" value="Unplaced"/>
</dbReference>